<name>A0A9K3GJR2_9EUKA</name>
<organism evidence="3 4">
    <name type="scientific">Kipferlia bialata</name>
    <dbReference type="NCBI Taxonomy" id="797122"/>
    <lineage>
        <taxon>Eukaryota</taxon>
        <taxon>Metamonada</taxon>
        <taxon>Carpediemonas-like organisms</taxon>
        <taxon>Kipferlia</taxon>
    </lineage>
</organism>
<feature type="chain" id="PRO_5039922147" evidence="2">
    <location>
        <begin position="21"/>
        <end position="163"/>
    </location>
</feature>
<feature type="compositionally biased region" description="Basic and acidic residues" evidence="1">
    <location>
        <begin position="120"/>
        <end position="137"/>
    </location>
</feature>
<dbReference type="Proteomes" id="UP000265618">
    <property type="component" value="Unassembled WGS sequence"/>
</dbReference>
<dbReference type="AlphaFoldDB" id="A0A9K3GJR2"/>
<evidence type="ECO:0000313" key="3">
    <source>
        <dbReference type="EMBL" id="GIQ84855.1"/>
    </source>
</evidence>
<feature type="region of interest" description="Disordered" evidence="1">
    <location>
        <begin position="120"/>
        <end position="163"/>
    </location>
</feature>
<protein>
    <submittedName>
        <fullName evidence="3">Uncharacterized protein</fullName>
    </submittedName>
</protein>
<keyword evidence="4" id="KW-1185">Reference proteome</keyword>
<gene>
    <name evidence="3" type="ORF">KIPB_006429</name>
</gene>
<feature type="compositionally biased region" description="Basic and acidic residues" evidence="1">
    <location>
        <begin position="153"/>
        <end position="163"/>
    </location>
</feature>
<keyword evidence="2" id="KW-0732">Signal</keyword>
<evidence type="ECO:0000256" key="1">
    <source>
        <dbReference type="SAM" id="MobiDB-lite"/>
    </source>
</evidence>
<dbReference type="EMBL" id="BDIP01001650">
    <property type="protein sequence ID" value="GIQ84855.1"/>
    <property type="molecule type" value="Genomic_DNA"/>
</dbReference>
<feature type="signal peptide" evidence="2">
    <location>
        <begin position="1"/>
        <end position="20"/>
    </location>
</feature>
<evidence type="ECO:0000313" key="4">
    <source>
        <dbReference type="Proteomes" id="UP000265618"/>
    </source>
</evidence>
<proteinExistence type="predicted"/>
<accession>A0A9K3GJR2</accession>
<sequence length="163" mass="17554">MRTALILGALLLVLVPTVLTEDVDSCRFAASTPYLSSEVSLCLRGAYTAGGYDGDSLIASAIAAASQYLLIGTAANSDVTQGLEALMDTYPAGIVTPFNMSHEKKSEEGPCNCGIHDAWEDPGCPRHPKEPDGNREYEDYDDRASSSYTGHKTFSDLEARRKE</sequence>
<comment type="caution">
    <text evidence="3">The sequence shown here is derived from an EMBL/GenBank/DDBJ whole genome shotgun (WGS) entry which is preliminary data.</text>
</comment>
<evidence type="ECO:0000256" key="2">
    <source>
        <dbReference type="SAM" id="SignalP"/>
    </source>
</evidence>
<reference evidence="3 4" key="1">
    <citation type="journal article" date="2018" name="PLoS ONE">
        <title>The draft genome of Kipferlia bialata reveals reductive genome evolution in fornicate parasites.</title>
        <authorList>
            <person name="Tanifuji G."/>
            <person name="Takabayashi S."/>
            <person name="Kume K."/>
            <person name="Takagi M."/>
            <person name="Nakayama T."/>
            <person name="Kamikawa R."/>
            <person name="Inagaki Y."/>
            <person name="Hashimoto T."/>
        </authorList>
    </citation>
    <scope>NUCLEOTIDE SEQUENCE [LARGE SCALE GENOMIC DNA]</scope>
    <source>
        <strain evidence="3">NY0173</strain>
    </source>
</reference>